<dbReference type="EMBL" id="JAEHOE010000059">
    <property type="protein sequence ID" value="KAG2490767.1"/>
    <property type="molecule type" value="Genomic_DNA"/>
</dbReference>
<accession>A0A836BWA1</accession>
<evidence type="ECO:0000256" key="1">
    <source>
        <dbReference type="SAM" id="MobiDB-lite"/>
    </source>
</evidence>
<feature type="region of interest" description="Disordered" evidence="1">
    <location>
        <begin position="64"/>
        <end position="87"/>
    </location>
</feature>
<dbReference type="AlphaFoldDB" id="A0A836BWA1"/>
<reference evidence="2" key="1">
    <citation type="journal article" date="2020" name="bioRxiv">
        <title>Comparative genomics of Chlamydomonas.</title>
        <authorList>
            <person name="Craig R.J."/>
            <person name="Hasan A.R."/>
            <person name="Ness R.W."/>
            <person name="Keightley P.D."/>
        </authorList>
    </citation>
    <scope>NUCLEOTIDE SEQUENCE</scope>
    <source>
        <strain evidence="2">CCAP 11/70</strain>
    </source>
</reference>
<evidence type="ECO:0000313" key="2">
    <source>
        <dbReference type="EMBL" id="KAG2490767.1"/>
    </source>
</evidence>
<proteinExistence type="predicted"/>
<feature type="compositionally biased region" description="Acidic residues" evidence="1">
    <location>
        <begin position="70"/>
        <end position="87"/>
    </location>
</feature>
<sequence>MVALGEPSLPRGREWRILPLLHEAGVPFGPSSQGIFTRAVARGAPIATLDPIEESKADILACLQSQQQAQEEEEEERAGLQEEEQVA</sequence>
<gene>
    <name evidence="2" type="ORF">HYH03_010917</name>
</gene>
<keyword evidence="3" id="KW-1185">Reference proteome</keyword>
<dbReference type="Proteomes" id="UP000612055">
    <property type="component" value="Unassembled WGS sequence"/>
</dbReference>
<organism evidence="2 3">
    <name type="scientific">Edaphochlamys debaryana</name>
    <dbReference type="NCBI Taxonomy" id="47281"/>
    <lineage>
        <taxon>Eukaryota</taxon>
        <taxon>Viridiplantae</taxon>
        <taxon>Chlorophyta</taxon>
        <taxon>core chlorophytes</taxon>
        <taxon>Chlorophyceae</taxon>
        <taxon>CS clade</taxon>
        <taxon>Chlamydomonadales</taxon>
        <taxon>Chlamydomonadales incertae sedis</taxon>
        <taxon>Edaphochlamys</taxon>
    </lineage>
</organism>
<name>A0A836BWA1_9CHLO</name>
<evidence type="ECO:0000313" key="3">
    <source>
        <dbReference type="Proteomes" id="UP000612055"/>
    </source>
</evidence>
<protein>
    <submittedName>
        <fullName evidence="2">Uncharacterized protein</fullName>
    </submittedName>
</protein>
<comment type="caution">
    <text evidence="2">The sequence shown here is derived from an EMBL/GenBank/DDBJ whole genome shotgun (WGS) entry which is preliminary data.</text>
</comment>